<evidence type="ECO:0000313" key="2">
    <source>
        <dbReference type="EMBL" id="CAG6734865.1"/>
    </source>
</evidence>
<dbReference type="EMBL" id="HBUF01548800">
    <property type="protein sequence ID" value="CAG6758126.1"/>
    <property type="molecule type" value="Transcribed_RNA"/>
</dbReference>
<dbReference type="EMBL" id="HBUF01394079">
    <property type="protein sequence ID" value="CAG6734861.1"/>
    <property type="molecule type" value="Transcribed_RNA"/>
</dbReference>
<dbReference type="EMBL" id="HBUF01394080">
    <property type="protein sequence ID" value="CAG6734863.1"/>
    <property type="molecule type" value="Transcribed_RNA"/>
</dbReference>
<reference evidence="2" key="1">
    <citation type="submission" date="2021-05" db="EMBL/GenBank/DDBJ databases">
        <authorList>
            <person name="Alioto T."/>
            <person name="Alioto T."/>
            <person name="Gomez Garrido J."/>
        </authorList>
    </citation>
    <scope>NUCLEOTIDE SEQUENCE</scope>
</reference>
<accession>A0A8D9E190</accession>
<dbReference type="EMBL" id="HBUF01050182">
    <property type="protein sequence ID" value="CAG6621430.1"/>
    <property type="molecule type" value="Transcribed_RNA"/>
</dbReference>
<organism evidence="2">
    <name type="scientific">Cacopsylla melanoneura</name>
    <dbReference type="NCBI Taxonomy" id="428564"/>
    <lineage>
        <taxon>Eukaryota</taxon>
        <taxon>Metazoa</taxon>
        <taxon>Ecdysozoa</taxon>
        <taxon>Arthropoda</taxon>
        <taxon>Hexapoda</taxon>
        <taxon>Insecta</taxon>
        <taxon>Pterygota</taxon>
        <taxon>Neoptera</taxon>
        <taxon>Paraneoptera</taxon>
        <taxon>Hemiptera</taxon>
        <taxon>Sternorrhyncha</taxon>
        <taxon>Psylloidea</taxon>
        <taxon>Psyllidae</taxon>
        <taxon>Psyllinae</taxon>
        <taxon>Cacopsylla</taxon>
    </lineage>
</organism>
<dbReference type="EMBL" id="HBUF01394081">
    <property type="protein sequence ID" value="CAG6734865.1"/>
    <property type="molecule type" value="Transcribed_RNA"/>
</dbReference>
<name>A0A8D9E190_9HEMI</name>
<feature type="transmembrane region" description="Helical" evidence="1">
    <location>
        <begin position="82"/>
        <end position="101"/>
    </location>
</feature>
<keyword evidence="1" id="KW-0812">Transmembrane</keyword>
<dbReference type="EMBL" id="HBUF01050181">
    <property type="protein sequence ID" value="CAG6621428.1"/>
    <property type="molecule type" value="Transcribed_RNA"/>
</dbReference>
<dbReference type="EMBL" id="HBUF01394078">
    <property type="protein sequence ID" value="CAG6734859.1"/>
    <property type="molecule type" value="Transcribed_RNA"/>
</dbReference>
<evidence type="ECO:0000256" key="1">
    <source>
        <dbReference type="SAM" id="Phobius"/>
    </source>
</evidence>
<proteinExistence type="predicted"/>
<sequence length="127" mass="14379">MMSFSLLIISFISLFLFFRISYNSLFLSFLVDIMFLISVETCMSNLNSILGELSKLTFLPLLSLGLELLSTVSLLTLSHLSLFLSIFPFFSLSFAFFLSLLPPNFNTLFSSLKLFFRFVFSGAVSSF</sequence>
<dbReference type="EMBL" id="HBUF01548799">
    <property type="protein sequence ID" value="CAG6758123.1"/>
    <property type="molecule type" value="Transcribed_RNA"/>
</dbReference>
<keyword evidence="1" id="KW-0472">Membrane</keyword>
<dbReference type="EMBL" id="HBUF01050180">
    <property type="protein sequence ID" value="CAG6621426.1"/>
    <property type="molecule type" value="Transcribed_RNA"/>
</dbReference>
<feature type="transmembrane region" description="Helical" evidence="1">
    <location>
        <begin position="58"/>
        <end position="76"/>
    </location>
</feature>
<dbReference type="EMBL" id="HBUF01213602">
    <property type="protein sequence ID" value="CAG6666271.1"/>
    <property type="molecule type" value="Transcribed_RNA"/>
</dbReference>
<dbReference type="AlphaFoldDB" id="A0A8D9E190"/>
<keyword evidence="1" id="KW-1133">Transmembrane helix</keyword>
<dbReference type="EMBL" id="HBUF01213603">
    <property type="protein sequence ID" value="CAG6666273.1"/>
    <property type="molecule type" value="Transcribed_RNA"/>
</dbReference>
<protein>
    <submittedName>
        <fullName evidence="2">Uncharacterized protein</fullName>
    </submittedName>
</protein>